<organism evidence="19 20">
    <name type="scientific">Neonectria ditissima</name>
    <dbReference type="NCBI Taxonomy" id="78410"/>
    <lineage>
        <taxon>Eukaryota</taxon>
        <taxon>Fungi</taxon>
        <taxon>Dikarya</taxon>
        <taxon>Ascomycota</taxon>
        <taxon>Pezizomycotina</taxon>
        <taxon>Sordariomycetes</taxon>
        <taxon>Hypocreomycetidae</taxon>
        <taxon>Hypocreales</taxon>
        <taxon>Nectriaceae</taxon>
        <taxon>Neonectria</taxon>
    </lineage>
</organism>
<dbReference type="SUPFAM" id="SSF51445">
    <property type="entry name" value="(Trans)glycosidases"/>
    <property type="match status" value="1"/>
</dbReference>
<dbReference type="STRING" id="78410.A0A0P7BEY9"/>
<dbReference type="GO" id="GO:0004338">
    <property type="term" value="F:glucan exo-1,3-beta-glucosidase activity"/>
    <property type="evidence" value="ECO:0007669"/>
    <property type="project" value="TreeGrafter"/>
</dbReference>
<dbReference type="InterPro" id="IPR001547">
    <property type="entry name" value="Glyco_hydro_5"/>
</dbReference>
<keyword evidence="3" id="KW-0964">Secreted</keyword>
<evidence type="ECO:0000256" key="14">
    <source>
        <dbReference type="ARBA" id="ARBA00041472"/>
    </source>
</evidence>
<dbReference type="InterPro" id="IPR017853">
    <property type="entry name" value="GH"/>
</dbReference>
<sequence>MIIFSRQSFRTDDAYCDLPAVSVSGSISAPPGISTTKRTDSQAGRLQRLQRQIYLVAWHPYPRDRQDLYRAAIYRKRGGGIFPLPALSEEEEDQALVRDFYTALDEDKMRSCIRCQEHWLDMKRNSFKICSRCVSRDTVHDVGLNTIRVPIGYWSYTQIVDKASEPFANGNHMLPYLNAVVGKAADLGTYVIIHLHGAPGGQQDDVFTGQNNKPVGFDNDYNFGRAEQWFSTVGMLEVLNEPAIRYTESNLGVAHDRKLHFQLMSGKWDSGDARTASAVANDPMTSFDDHNYIGFALGNNAGDQYRLMHSAWSDSRVVWPTLCHYWRMEHDFQRGLERWGLLHKVLHCPATPVWESWDGGMGVLDLEDGAERPQVDLLVCYVPQVHSDGCGCFGEEYISGCMFWLQIEEEAEESRIELLRVD</sequence>
<evidence type="ECO:0000256" key="17">
    <source>
        <dbReference type="RuleBase" id="RU361153"/>
    </source>
</evidence>
<keyword evidence="9" id="KW-0961">Cell wall biogenesis/degradation</keyword>
<evidence type="ECO:0000256" key="13">
    <source>
        <dbReference type="ARBA" id="ARBA00038935"/>
    </source>
</evidence>
<comment type="caution">
    <text evidence="19">The sequence shown here is derived from an EMBL/GenBank/DDBJ whole genome shotgun (WGS) entry which is preliminary data.</text>
</comment>
<gene>
    <name evidence="19" type="ORF">AK830_g5074</name>
</gene>
<comment type="subcellular location">
    <subcellularLocation>
        <location evidence="1">Secreted</location>
    </subcellularLocation>
</comment>
<keyword evidence="10" id="KW-0624">Polysaccharide degradation</keyword>
<evidence type="ECO:0000256" key="15">
    <source>
        <dbReference type="ARBA" id="ARBA00042025"/>
    </source>
</evidence>
<keyword evidence="20" id="KW-1185">Reference proteome</keyword>
<dbReference type="GO" id="GO:0071555">
    <property type="term" value="P:cell wall organization"/>
    <property type="evidence" value="ECO:0007669"/>
    <property type="project" value="UniProtKB-KW"/>
</dbReference>
<evidence type="ECO:0000256" key="6">
    <source>
        <dbReference type="ARBA" id="ARBA00023180"/>
    </source>
</evidence>
<comment type="catalytic activity">
    <reaction evidence="11">
        <text>Random hydrolysis of (1-&gt;6)-linkages in (1-&gt;6)-beta-D-glucans.</text>
        <dbReference type="EC" id="3.2.1.75"/>
    </reaction>
</comment>
<proteinExistence type="inferred from homology"/>
<evidence type="ECO:0000256" key="8">
    <source>
        <dbReference type="ARBA" id="ARBA00023295"/>
    </source>
</evidence>
<dbReference type="OrthoDB" id="1887033at2759"/>
<evidence type="ECO:0000256" key="2">
    <source>
        <dbReference type="ARBA" id="ARBA00005641"/>
    </source>
</evidence>
<evidence type="ECO:0000313" key="20">
    <source>
        <dbReference type="Proteomes" id="UP000050424"/>
    </source>
</evidence>
<dbReference type="EC" id="3.2.1.75" evidence="13"/>
<evidence type="ECO:0000256" key="3">
    <source>
        <dbReference type="ARBA" id="ARBA00022525"/>
    </source>
</evidence>
<dbReference type="EMBL" id="LKCW01000064">
    <property type="protein sequence ID" value="KPM41462.1"/>
    <property type="molecule type" value="Genomic_DNA"/>
</dbReference>
<keyword evidence="4" id="KW-0732">Signal</keyword>
<dbReference type="PANTHER" id="PTHR31297:SF39">
    <property type="entry name" value="GLUCAN ENDO-1,6-BETA-GLUCOSIDASE B"/>
    <property type="match status" value="1"/>
</dbReference>
<dbReference type="PANTHER" id="PTHR31297">
    <property type="entry name" value="GLUCAN ENDO-1,6-BETA-GLUCOSIDASE B"/>
    <property type="match status" value="1"/>
</dbReference>
<dbReference type="Proteomes" id="UP000050424">
    <property type="component" value="Unassembled WGS sequence"/>
</dbReference>
<evidence type="ECO:0000256" key="10">
    <source>
        <dbReference type="ARBA" id="ARBA00023326"/>
    </source>
</evidence>
<evidence type="ECO:0000313" key="19">
    <source>
        <dbReference type="EMBL" id="KPM41462.1"/>
    </source>
</evidence>
<dbReference type="GO" id="GO:0009986">
    <property type="term" value="C:cell surface"/>
    <property type="evidence" value="ECO:0007669"/>
    <property type="project" value="TreeGrafter"/>
</dbReference>
<dbReference type="GO" id="GO:0005576">
    <property type="term" value="C:extracellular region"/>
    <property type="evidence" value="ECO:0007669"/>
    <property type="project" value="UniProtKB-SubCell"/>
</dbReference>
<dbReference type="GO" id="GO:0046557">
    <property type="term" value="F:glucan endo-1,6-beta-glucosidase activity"/>
    <property type="evidence" value="ECO:0007669"/>
    <property type="project" value="UniProtKB-EC"/>
</dbReference>
<evidence type="ECO:0000256" key="4">
    <source>
        <dbReference type="ARBA" id="ARBA00022729"/>
    </source>
</evidence>
<evidence type="ECO:0000256" key="16">
    <source>
        <dbReference type="ARBA" id="ARBA00043257"/>
    </source>
</evidence>
<evidence type="ECO:0000259" key="18">
    <source>
        <dbReference type="Pfam" id="PF00150"/>
    </source>
</evidence>
<comment type="function">
    <text evidence="12">Beta-glucanases participate in the metabolism of beta-glucan, the main structural component of the cell wall. Acts on lutean, pustulan and 1,6-oligo-beta-D-glucosides.</text>
</comment>
<reference evidence="19 20" key="1">
    <citation type="submission" date="2015-09" db="EMBL/GenBank/DDBJ databases">
        <title>Draft genome of a European isolate of the apple canker pathogen Neonectria ditissima.</title>
        <authorList>
            <person name="Gomez-Cortecero A."/>
            <person name="Harrison R.J."/>
            <person name="Armitage A.D."/>
        </authorList>
    </citation>
    <scope>NUCLEOTIDE SEQUENCE [LARGE SCALE GENOMIC DNA]</scope>
    <source>
        <strain evidence="19 20">R09/05</strain>
    </source>
</reference>
<dbReference type="Pfam" id="PF00150">
    <property type="entry name" value="Cellulase"/>
    <property type="match status" value="1"/>
</dbReference>
<evidence type="ECO:0000256" key="5">
    <source>
        <dbReference type="ARBA" id="ARBA00022801"/>
    </source>
</evidence>
<comment type="similarity">
    <text evidence="2 17">Belongs to the glycosyl hydrolase 5 (cellulase A) family.</text>
</comment>
<evidence type="ECO:0000256" key="11">
    <source>
        <dbReference type="ARBA" id="ARBA00036633"/>
    </source>
</evidence>
<evidence type="ECO:0000256" key="7">
    <source>
        <dbReference type="ARBA" id="ARBA00023277"/>
    </source>
</evidence>
<name>A0A0P7BEY9_9HYPO</name>
<dbReference type="InterPro" id="IPR050386">
    <property type="entry name" value="Glycosyl_hydrolase_5"/>
</dbReference>
<keyword evidence="8 17" id="KW-0326">Glycosidase</keyword>
<keyword evidence="5 17" id="KW-0378">Hydrolase</keyword>
<feature type="domain" description="Glycoside hydrolase family 5" evidence="18">
    <location>
        <begin position="137"/>
        <end position="213"/>
    </location>
</feature>
<dbReference type="Gene3D" id="3.20.20.80">
    <property type="entry name" value="Glycosidases"/>
    <property type="match status" value="1"/>
</dbReference>
<keyword evidence="7" id="KW-0119">Carbohydrate metabolism</keyword>
<dbReference type="GO" id="GO:0009251">
    <property type="term" value="P:glucan catabolic process"/>
    <property type="evidence" value="ECO:0007669"/>
    <property type="project" value="TreeGrafter"/>
</dbReference>
<dbReference type="AlphaFoldDB" id="A0A0P7BEY9"/>
<evidence type="ECO:0000256" key="12">
    <source>
        <dbReference type="ARBA" id="ARBA00037628"/>
    </source>
</evidence>
<keyword evidence="6" id="KW-0325">Glycoprotein</keyword>
<evidence type="ECO:0000256" key="9">
    <source>
        <dbReference type="ARBA" id="ARBA00023316"/>
    </source>
</evidence>
<protein>
    <recommendedName>
        <fullName evidence="13">glucan endo-1,6-beta-glucosidase</fullName>
        <ecNumber evidence="13">3.2.1.75</ecNumber>
    </recommendedName>
    <alternativeName>
        <fullName evidence="15">Beta-1,6-glucanase B</fullName>
    </alternativeName>
    <alternativeName>
        <fullName evidence="14">Endo-1,6-beta-D-glucanase B</fullName>
    </alternativeName>
    <alternativeName>
        <fullName evidence="16">Endo-1,6-beta-glucanase B</fullName>
    </alternativeName>
</protein>
<accession>A0A0P7BEY9</accession>
<evidence type="ECO:0000256" key="1">
    <source>
        <dbReference type="ARBA" id="ARBA00004613"/>
    </source>
</evidence>